<keyword evidence="1" id="KW-0812">Transmembrane</keyword>
<reference evidence="2" key="1">
    <citation type="journal article" date="2021" name="Proc. Natl. Acad. Sci. U.S.A.">
        <title>A Catalog of Tens of Thousands of Viruses from Human Metagenomes Reveals Hidden Associations with Chronic Diseases.</title>
        <authorList>
            <person name="Tisza M.J."/>
            <person name="Buck C.B."/>
        </authorList>
    </citation>
    <scope>NUCLEOTIDE SEQUENCE</scope>
    <source>
        <strain evidence="2">CtReX5</strain>
    </source>
</reference>
<keyword evidence="1" id="KW-0472">Membrane</keyword>
<organism evidence="2">
    <name type="scientific">virus sp. ctReX5</name>
    <dbReference type="NCBI Taxonomy" id="2825818"/>
    <lineage>
        <taxon>Viruses</taxon>
    </lineage>
</organism>
<evidence type="ECO:0000313" key="2">
    <source>
        <dbReference type="EMBL" id="DAE32008.1"/>
    </source>
</evidence>
<accession>A0A8S5RKU5</accession>
<evidence type="ECO:0000256" key="1">
    <source>
        <dbReference type="SAM" id="Phobius"/>
    </source>
</evidence>
<protein>
    <submittedName>
        <fullName evidence="2">Uncharacterized protein</fullName>
    </submittedName>
</protein>
<proteinExistence type="predicted"/>
<keyword evidence="1" id="KW-1133">Transmembrane helix</keyword>
<name>A0A8S5RKU5_9VIRU</name>
<sequence length="35" mass="4133">MPILKFKVGFCDRLFIFYIINTVVIIYPIISILTK</sequence>
<dbReference type="EMBL" id="BK059114">
    <property type="protein sequence ID" value="DAE32008.1"/>
    <property type="molecule type" value="Genomic_DNA"/>
</dbReference>
<feature type="transmembrane region" description="Helical" evidence="1">
    <location>
        <begin position="15"/>
        <end position="34"/>
    </location>
</feature>